<dbReference type="OrthoDB" id="9798386at2"/>
<gene>
    <name evidence="9" type="ORF">SAMN05216267_100269</name>
</gene>
<dbReference type="PANTHER" id="PTHR43806">
    <property type="entry name" value="PEPTIDASE S8"/>
    <property type="match status" value="1"/>
</dbReference>
<dbReference type="GO" id="GO:0006508">
    <property type="term" value="P:proteolysis"/>
    <property type="evidence" value="ECO:0007669"/>
    <property type="project" value="UniProtKB-KW"/>
</dbReference>
<dbReference type="InterPro" id="IPR023827">
    <property type="entry name" value="Peptidase_S8_Asp-AS"/>
</dbReference>
<dbReference type="EMBL" id="FODD01000002">
    <property type="protein sequence ID" value="SEN15729.1"/>
    <property type="molecule type" value="Genomic_DNA"/>
</dbReference>
<reference evidence="9 10" key="1">
    <citation type="submission" date="2016-10" db="EMBL/GenBank/DDBJ databases">
        <authorList>
            <person name="de Groot N.N."/>
        </authorList>
    </citation>
    <scope>NUCLEOTIDE SEQUENCE [LARGE SCALE GENOMIC DNA]</scope>
    <source>
        <strain evidence="9 10">CGMCC 4.2026</strain>
    </source>
</reference>
<sequence>MIREVFRSSISWGVSLPLVPVPRTWPVALAAITALAAGALPATAAAPLAAPRARPAVSAAAPQPHGTARTVTLITGDKVTLGTAADGSPVNSFQSPRGASAGYHRAVVDGATYVYPDAALPYVAAGTLDKQLFNVTRLIADGYDDAHSARLPLIVRYTDAAARARTRPKVAGSSVVRALNSIQGAALAQDHAQATAFWSALTGGTAASTARSAHPALGGGVAKVWLDGRVTADLADSTAQIGAPQVWAQGNTGAGVKVAVLDTGVDSEHPDLAGQVGDTSSFVPSEPDTTDWNGHGTHVASTIAGTGSASDGKERGVAPGARLEIGKVLNSEGSGQESWIIAGMQWAAQDEQAKIISMSLGGGGDADDPMSQAVDQLSRDTGALFVIAAGNGGPHSIGSPGAADDALTVGAVDSSDHLADFSSQGPRVGDDGLKPEITAPGVDIVAARSHYTRGAGYYTTMSGTSMATPHVAGTAALLAAAHPDWTGTQLKEALVSSAHATPAYTPYQAGAGRVDALAAVHASVFATTTAFAGFHTWPVTPGGTDVRKVTYTNTGDTPADLDLAVDAAGAPAGLFDLSAGHVSIPAHGTASVDLTTHLDRLVPDQPVSGMVVGTDAGGTVRARTLIGGAQEGQRQTLTVTAKDRSGNPLSGTVMLTTPHLWTTLELDASGTGKARMPVGSYSGWLISDVQGASGPHSRGMALLSFNDVSLDQDRTVTLDARQARRIAARVPGQTTPVAPRLEVLRSFPDTLVETTMLPNESYDSIWALPTGKKVTDGTFEFGARFRLEEPALTLATGKREYVDPLVKRAAVPLPAGTRKLAAVYAGDGSALASRHDLGGKAVVVRADGVSDIQAQAEAAAAAGARLLVVVNNGTGRMDPWDESPWSPLSPAPLTVATLDADQGADLIAAIGRGDGTLTVDSHPTTDYLYDVVHHWSGGVPADPTWSETRDSLARVDVSFRNYRQGKAMEYRTDVWHGWVDGNQLTAPAQGERTDWVTSGVDWVDDAFIVSETGQHAVDVLHYTAGRPAKVTWFGPIQRPRMGPAYQPVRYLDTMYVVAPGWGDSGHGHVGEAGGNFDVKDWVSLYQGDRQLDWGNAEWLQVPGLAADRLPYRLVVDNDRAAWADPYSTHTLTEWDFTSAGTGADAAVALPLIQLDYAVDTDTAGRADRHADLTVTASQLPGVTAAVGRPSVDISYDDGTTWQHAGLDHRGDGWRTSLHAPKSAGFATLRVTARDAAGDTVSQTITRAFGLR</sequence>
<evidence type="ECO:0000313" key="10">
    <source>
        <dbReference type="Proteomes" id="UP000181951"/>
    </source>
</evidence>
<dbReference type="InterPro" id="IPR023828">
    <property type="entry name" value="Peptidase_S8_Ser-AS"/>
</dbReference>
<evidence type="ECO:0000259" key="8">
    <source>
        <dbReference type="Pfam" id="PF00082"/>
    </source>
</evidence>
<accession>A0A1H8E885</accession>
<dbReference type="InterPro" id="IPR022398">
    <property type="entry name" value="Peptidase_S8_His-AS"/>
</dbReference>
<dbReference type="Proteomes" id="UP000181951">
    <property type="component" value="Unassembled WGS sequence"/>
</dbReference>
<proteinExistence type="inferred from homology"/>
<evidence type="ECO:0000256" key="6">
    <source>
        <dbReference type="PROSITE-ProRule" id="PRU01240"/>
    </source>
</evidence>
<keyword evidence="4 6" id="KW-0720">Serine protease</keyword>
<evidence type="ECO:0000256" key="3">
    <source>
        <dbReference type="ARBA" id="ARBA00022801"/>
    </source>
</evidence>
<dbReference type="GO" id="GO:0004252">
    <property type="term" value="F:serine-type endopeptidase activity"/>
    <property type="evidence" value="ECO:0007669"/>
    <property type="project" value="UniProtKB-UniRule"/>
</dbReference>
<dbReference type="SUPFAM" id="SSF52743">
    <property type="entry name" value="Subtilisin-like"/>
    <property type="match status" value="1"/>
</dbReference>
<evidence type="ECO:0000256" key="7">
    <source>
        <dbReference type="RuleBase" id="RU003355"/>
    </source>
</evidence>
<dbReference type="Gene3D" id="3.50.30.30">
    <property type="match status" value="1"/>
</dbReference>
<feature type="active site" description="Charge relay system" evidence="5 6">
    <location>
        <position position="262"/>
    </location>
</feature>
<dbReference type="InterPro" id="IPR017296">
    <property type="entry name" value="Peptidase_S8A_SAM-P45"/>
</dbReference>
<keyword evidence="10" id="KW-1185">Reference proteome</keyword>
<keyword evidence="3 6" id="KW-0378">Hydrolase</keyword>
<evidence type="ECO:0000256" key="2">
    <source>
        <dbReference type="ARBA" id="ARBA00022670"/>
    </source>
</evidence>
<dbReference type="PRINTS" id="PR00723">
    <property type="entry name" value="SUBTILISIN"/>
</dbReference>
<dbReference type="InterPro" id="IPR050131">
    <property type="entry name" value="Peptidase_S8_subtilisin-like"/>
</dbReference>
<evidence type="ECO:0000256" key="5">
    <source>
        <dbReference type="PIRSR" id="PIRSR615500-1"/>
    </source>
</evidence>
<dbReference type="InterPro" id="IPR015500">
    <property type="entry name" value="Peptidase_S8_subtilisin-rel"/>
</dbReference>
<dbReference type="PROSITE" id="PS00136">
    <property type="entry name" value="SUBTILASE_ASP"/>
    <property type="match status" value="1"/>
</dbReference>
<keyword evidence="2 6" id="KW-0645">Protease</keyword>
<evidence type="ECO:0000256" key="1">
    <source>
        <dbReference type="ARBA" id="ARBA00011073"/>
    </source>
</evidence>
<feature type="active site" description="Charge relay system" evidence="5 6">
    <location>
        <position position="465"/>
    </location>
</feature>
<dbReference type="PROSITE" id="PS00138">
    <property type="entry name" value="SUBTILASE_SER"/>
    <property type="match status" value="1"/>
</dbReference>
<comment type="similarity">
    <text evidence="1 6 7">Belongs to the peptidase S8 family.</text>
</comment>
<dbReference type="PROSITE" id="PS00137">
    <property type="entry name" value="SUBTILASE_HIS"/>
    <property type="match status" value="1"/>
</dbReference>
<feature type="domain" description="Peptidase S8/S53" evidence="8">
    <location>
        <begin position="253"/>
        <end position="510"/>
    </location>
</feature>
<dbReference type="PROSITE" id="PS51892">
    <property type="entry name" value="SUBTILASE"/>
    <property type="match status" value="1"/>
</dbReference>
<dbReference type="AlphaFoldDB" id="A0A1H8E885"/>
<dbReference type="InterPro" id="IPR036852">
    <property type="entry name" value="Peptidase_S8/S53_dom_sf"/>
</dbReference>
<dbReference type="Pfam" id="PF00082">
    <property type="entry name" value="Peptidase_S8"/>
    <property type="match status" value="1"/>
</dbReference>
<dbReference type="PIRSF" id="PIRSF037852">
    <property type="entry name" value="Subtilisin_rel_SAV5721"/>
    <property type="match status" value="1"/>
</dbReference>
<protein>
    <submittedName>
        <fullName evidence="9">Serine protease, subtilisin family</fullName>
    </submittedName>
</protein>
<evidence type="ECO:0000256" key="4">
    <source>
        <dbReference type="ARBA" id="ARBA00022825"/>
    </source>
</evidence>
<dbReference type="InterPro" id="IPR000209">
    <property type="entry name" value="Peptidase_S8/S53_dom"/>
</dbReference>
<organism evidence="9 10">
    <name type="scientific">Actinacidiphila rubida</name>
    <dbReference type="NCBI Taxonomy" id="310780"/>
    <lineage>
        <taxon>Bacteria</taxon>
        <taxon>Bacillati</taxon>
        <taxon>Actinomycetota</taxon>
        <taxon>Actinomycetes</taxon>
        <taxon>Kitasatosporales</taxon>
        <taxon>Streptomycetaceae</taxon>
        <taxon>Actinacidiphila</taxon>
    </lineage>
</organism>
<dbReference type="Gene3D" id="3.40.50.200">
    <property type="entry name" value="Peptidase S8/S53 domain"/>
    <property type="match status" value="1"/>
</dbReference>
<dbReference type="PANTHER" id="PTHR43806:SF65">
    <property type="entry name" value="SERINE PROTEASE APRX"/>
    <property type="match status" value="1"/>
</dbReference>
<name>A0A1H8E885_9ACTN</name>
<feature type="active site" description="Charge relay system" evidence="5 6">
    <location>
        <position position="295"/>
    </location>
</feature>
<dbReference type="STRING" id="310780.SAMN05216267_100269"/>
<evidence type="ECO:0000313" key="9">
    <source>
        <dbReference type="EMBL" id="SEN15729.1"/>
    </source>
</evidence>